<dbReference type="Gene3D" id="1.10.10.60">
    <property type="entry name" value="Homeodomain-like"/>
    <property type="match status" value="1"/>
</dbReference>
<keyword evidence="2" id="KW-0238">DNA-binding</keyword>
<dbReference type="Proteomes" id="UP000823771">
    <property type="component" value="Unassembled WGS sequence"/>
</dbReference>
<evidence type="ECO:0000259" key="4">
    <source>
        <dbReference type="PROSITE" id="PS01124"/>
    </source>
</evidence>
<gene>
    <name evidence="5" type="ORF">IAB80_05060</name>
</gene>
<keyword evidence="3" id="KW-0804">Transcription</keyword>
<name>A0A9D9NLV2_9BACT</name>
<comment type="caution">
    <text evidence="5">The sequence shown here is derived from an EMBL/GenBank/DDBJ whole genome shotgun (WGS) entry which is preliminary data.</text>
</comment>
<dbReference type="PRINTS" id="PR00032">
    <property type="entry name" value="HTHARAC"/>
</dbReference>
<dbReference type="InterPro" id="IPR009057">
    <property type="entry name" value="Homeodomain-like_sf"/>
</dbReference>
<dbReference type="AlphaFoldDB" id="A0A9D9NLV2"/>
<dbReference type="SUPFAM" id="SSF46689">
    <property type="entry name" value="Homeodomain-like"/>
    <property type="match status" value="1"/>
</dbReference>
<dbReference type="InterPro" id="IPR020449">
    <property type="entry name" value="Tscrpt_reg_AraC-type_HTH"/>
</dbReference>
<dbReference type="SMART" id="SM00342">
    <property type="entry name" value="HTH_ARAC"/>
    <property type="match status" value="1"/>
</dbReference>
<dbReference type="GO" id="GO:0043565">
    <property type="term" value="F:sequence-specific DNA binding"/>
    <property type="evidence" value="ECO:0007669"/>
    <property type="project" value="InterPro"/>
</dbReference>
<reference evidence="5" key="2">
    <citation type="journal article" date="2021" name="PeerJ">
        <title>Extensive microbial diversity within the chicken gut microbiome revealed by metagenomics and culture.</title>
        <authorList>
            <person name="Gilroy R."/>
            <person name="Ravi A."/>
            <person name="Getino M."/>
            <person name="Pursley I."/>
            <person name="Horton D.L."/>
            <person name="Alikhan N.F."/>
            <person name="Baker D."/>
            <person name="Gharbi K."/>
            <person name="Hall N."/>
            <person name="Watson M."/>
            <person name="Adriaenssens E.M."/>
            <person name="Foster-Nyarko E."/>
            <person name="Jarju S."/>
            <person name="Secka A."/>
            <person name="Antonio M."/>
            <person name="Oren A."/>
            <person name="Chaudhuri R.R."/>
            <person name="La Ragione R."/>
            <person name="Hildebrand F."/>
            <person name="Pallen M.J."/>
        </authorList>
    </citation>
    <scope>NUCLEOTIDE SEQUENCE</scope>
    <source>
        <strain evidence="5">2478</strain>
    </source>
</reference>
<evidence type="ECO:0000256" key="3">
    <source>
        <dbReference type="ARBA" id="ARBA00023163"/>
    </source>
</evidence>
<feature type="domain" description="HTH araC/xylS-type" evidence="4">
    <location>
        <begin position="192"/>
        <end position="290"/>
    </location>
</feature>
<evidence type="ECO:0000313" key="6">
    <source>
        <dbReference type="Proteomes" id="UP000823771"/>
    </source>
</evidence>
<evidence type="ECO:0000313" key="5">
    <source>
        <dbReference type="EMBL" id="MBO8478235.1"/>
    </source>
</evidence>
<dbReference type="EMBL" id="JADILZ010000043">
    <property type="protein sequence ID" value="MBO8478235.1"/>
    <property type="molecule type" value="Genomic_DNA"/>
</dbReference>
<keyword evidence="1" id="KW-0805">Transcription regulation</keyword>
<evidence type="ECO:0000256" key="2">
    <source>
        <dbReference type="ARBA" id="ARBA00023125"/>
    </source>
</evidence>
<dbReference type="InterPro" id="IPR018060">
    <property type="entry name" value="HTH_AraC"/>
</dbReference>
<reference evidence="5" key="1">
    <citation type="submission" date="2020-10" db="EMBL/GenBank/DDBJ databases">
        <authorList>
            <person name="Gilroy R."/>
        </authorList>
    </citation>
    <scope>NUCLEOTIDE SEQUENCE</scope>
    <source>
        <strain evidence="5">2478</strain>
    </source>
</reference>
<proteinExistence type="predicted"/>
<dbReference type="PROSITE" id="PS01124">
    <property type="entry name" value="HTH_ARAC_FAMILY_2"/>
    <property type="match status" value="1"/>
</dbReference>
<organism evidence="5 6">
    <name type="scientific">Candidatus Cryptobacteroides excrementipullorum</name>
    <dbReference type="NCBI Taxonomy" id="2840761"/>
    <lineage>
        <taxon>Bacteria</taxon>
        <taxon>Pseudomonadati</taxon>
        <taxon>Bacteroidota</taxon>
        <taxon>Bacteroidia</taxon>
        <taxon>Bacteroidales</taxon>
        <taxon>Candidatus Cryptobacteroides</taxon>
    </lineage>
</organism>
<dbReference type="Pfam" id="PF12833">
    <property type="entry name" value="HTH_18"/>
    <property type="match status" value="1"/>
</dbReference>
<dbReference type="GO" id="GO:0003700">
    <property type="term" value="F:DNA-binding transcription factor activity"/>
    <property type="evidence" value="ECO:0007669"/>
    <property type="project" value="InterPro"/>
</dbReference>
<accession>A0A9D9NLV2</accession>
<protein>
    <submittedName>
        <fullName evidence="5">AraC family transcriptional regulator</fullName>
    </submittedName>
</protein>
<sequence>MQYISIQQLSLSAGENKKAGEEFVLLQAPDIRCLPDCQFIGCKIMIFVYSGTLDVSINGNLRRVGKNSLVDVLDGTMVRFGELSQDAEVYCAFTTKSFILDALQGVMPDHRNYLFKMLVDPVISLAGDVCENVRMQMRMLADVLARPSHLYRMDMVKLYVKAFSLEMSNALKAVDDDSLTFHKISKKEFIMVSFIDLVWKHLTDTREVSFYARELCVTPKHLSRIVRETSGKTPHEIIAGETLSMSLQLLQNNSLLIQQIADILHFSDQASFSKFFKKYVGMSPAEYRRQYFEMDEQH</sequence>
<dbReference type="PANTHER" id="PTHR43280">
    <property type="entry name" value="ARAC-FAMILY TRANSCRIPTIONAL REGULATOR"/>
    <property type="match status" value="1"/>
</dbReference>
<evidence type="ECO:0000256" key="1">
    <source>
        <dbReference type="ARBA" id="ARBA00023015"/>
    </source>
</evidence>
<dbReference type="PANTHER" id="PTHR43280:SF32">
    <property type="entry name" value="TRANSCRIPTIONAL REGULATORY PROTEIN"/>
    <property type="match status" value="1"/>
</dbReference>